<dbReference type="EMBL" id="BDIP01000314">
    <property type="protein sequence ID" value="GIQ81133.1"/>
    <property type="molecule type" value="Genomic_DNA"/>
</dbReference>
<organism evidence="1 2">
    <name type="scientific">Kipferlia bialata</name>
    <dbReference type="NCBI Taxonomy" id="797122"/>
    <lineage>
        <taxon>Eukaryota</taxon>
        <taxon>Metamonada</taxon>
        <taxon>Carpediemonas-like organisms</taxon>
        <taxon>Kipferlia</taxon>
    </lineage>
</organism>
<evidence type="ECO:0000313" key="1">
    <source>
        <dbReference type="EMBL" id="GIQ81133.1"/>
    </source>
</evidence>
<proteinExistence type="predicted"/>
<name>A0A9K3GFL5_9EUKA</name>
<dbReference type="AlphaFoldDB" id="A0A9K3GFL5"/>
<reference evidence="1 2" key="1">
    <citation type="journal article" date="2018" name="PLoS ONE">
        <title>The draft genome of Kipferlia bialata reveals reductive genome evolution in fornicate parasites.</title>
        <authorList>
            <person name="Tanifuji G."/>
            <person name="Takabayashi S."/>
            <person name="Kume K."/>
            <person name="Takagi M."/>
            <person name="Nakayama T."/>
            <person name="Kamikawa R."/>
            <person name="Inagaki Y."/>
            <person name="Hashimoto T."/>
        </authorList>
    </citation>
    <scope>NUCLEOTIDE SEQUENCE [LARGE SCALE GENOMIC DNA]</scope>
    <source>
        <strain evidence="1">NY0173</strain>
    </source>
</reference>
<accession>A0A9K3GFL5</accession>
<evidence type="ECO:0000313" key="2">
    <source>
        <dbReference type="Proteomes" id="UP000265618"/>
    </source>
</evidence>
<sequence>MADSMQQVTSVGLQLVNQVASYSLEKETDRLNTGEGLERDRVTQGSLLRYSHHGVSCLAVSKFKNTALKYFTTCGDIYGLTFLVQAWPACTPPPDGVPRGVGRARSALPSWTFCPGSMGHTA</sequence>
<gene>
    <name evidence="1" type="ORF">KIPB_002042</name>
</gene>
<protein>
    <submittedName>
        <fullName evidence="1">Uncharacterized protein</fullName>
    </submittedName>
</protein>
<dbReference type="Proteomes" id="UP000265618">
    <property type="component" value="Unassembled WGS sequence"/>
</dbReference>
<comment type="caution">
    <text evidence="1">The sequence shown here is derived from an EMBL/GenBank/DDBJ whole genome shotgun (WGS) entry which is preliminary data.</text>
</comment>
<keyword evidence="2" id="KW-1185">Reference proteome</keyword>